<comment type="caution">
    <text evidence="1">The sequence shown here is derived from an EMBL/GenBank/DDBJ whole genome shotgun (WGS) entry which is preliminary data.</text>
</comment>
<protein>
    <submittedName>
        <fullName evidence="1">Uncharacterized protein</fullName>
    </submittedName>
</protein>
<keyword evidence="2" id="KW-1185">Reference proteome</keyword>
<accession>A0ACC2QBW7</accession>
<proteinExistence type="predicted"/>
<reference evidence="1" key="1">
    <citation type="submission" date="2023-03" db="EMBL/GenBank/DDBJ databases">
        <title>Chromosome-level genomes of two armyworms, Mythimna separata and Mythimna loreyi, provide insights into the biosynthesis and reception of sex pheromones.</title>
        <authorList>
            <person name="Zhao H."/>
        </authorList>
    </citation>
    <scope>NUCLEOTIDE SEQUENCE</scope>
    <source>
        <strain evidence="1">BeijingLab</strain>
    </source>
</reference>
<evidence type="ECO:0000313" key="1">
    <source>
        <dbReference type="EMBL" id="KAJ8712630.1"/>
    </source>
</evidence>
<name>A0ACC2QBW7_9NEOP</name>
<sequence length="267" mass="29824">MRLLTFSFLKTCKYKKLCIGLPRRICSVTETEARIALRDPSLVEVNPSWEPNDEPALRSAVVRDMQVYPDFITEHEENTLLLELEPVLRRMRYEFDHWDNAIQGFRETERTQWSAENSLVLSRVRAQAAGAGAGAFLPHVHVLDLAAAGHIRPHVDAVRFCGDVIAGLCLASSAVMQLVHCTHKHMEVNALLARRGLYIMKGVARYSFTHAVLGGAESVWRGEALPRRRRVALIVRTPPHAPPPGAPALDAPPPDQHTQTSPDKQIK</sequence>
<dbReference type="EMBL" id="CM056797">
    <property type="protein sequence ID" value="KAJ8712630.1"/>
    <property type="molecule type" value="Genomic_DNA"/>
</dbReference>
<evidence type="ECO:0000313" key="2">
    <source>
        <dbReference type="Proteomes" id="UP001231649"/>
    </source>
</evidence>
<dbReference type="Proteomes" id="UP001231649">
    <property type="component" value="Chromosome 21"/>
</dbReference>
<gene>
    <name evidence="1" type="ORF">PYW08_007934</name>
</gene>
<organism evidence="1 2">
    <name type="scientific">Mythimna loreyi</name>
    <dbReference type="NCBI Taxonomy" id="667449"/>
    <lineage>
        <taxon>Eukaryota</taxon>
        <taxon>Metazoa</taxon>
        <taxon>Ecdysozoa</taxon>
        <taxon>Arthropoda</taxon>
        <taxon>Hexapoda</taxon>
        <taxon>Insecta</taxon>
        <taxon>Pterygota</taxon>
        <taxon>Neoptera</taxon>
        <taxon>Endopterygota</taxon>
        <taxon>Lepidoptera</taxon>
        <taxon>Glossata</taxon>
        <taxon>Ditrysia</taxon>
        <taxon>Noctuoidea</taxon>
        <taxon>Noctuidae</taxon>
        <taxon>Noctuinae</taxon>
        <taxon>Hadenini</taxon>
        <taxon>Mythimna</taxon>
    </lineage>
</organism>